<sequence>MTQLHRSLWFYLSSFIVIYTLVQVAVTVLVFQYGIKEAGNLFIELGLPVVLVSLIFVRNEHKAPTGSVYWGLFVGSLSISIPISMMVRSYLLSGSEHAGSISPFPSFAGDEMGLFFIIDLVIRALAFGIGYGFFARLLSDAQNRSQEPK</sequence>
<dbReference type="RefSeq" id="WP_093521915.1">
    <property type="nucleotide sequence ID" value="NZ_FOSK01000011.1"/>
</dbReference>
<dbReference type="Proteomes" id="UP000199598">
    <property type="component" value="Unassembled WGS sequence"/>
</dbReference>
<keyword evidence="1" id="KW-0812">Transmembrane</keyword>
<organism evidence="2 3">
    <name type="scientific">Pseudovibrio ascidiaceicola</name>
    <dbReference type="NCBI Taxonomy" id="285279"/>
    <lineage>
        <taxon>Bacteria</taxon>
        <taxon>Pseudomonadati</taxon>
        <taxon>Pseudomonadota</taxon>
        <taxon>Alphaproteobacteria</taxon>
        <taxon>Hyphomicrobiales</taxon>
        <taxon>Stappiaceae</taxon>
        <taxon>Pseudovibrio</taxon>
    </lineage>
</organism>
<dbReference type="NCBIfam" id="NF038216">
    <property type="entry name" value="ABZJ_00895_fam"/>
    <property type="match status" value="1"/>
</dbReference>
<gene>
    <name evidence="2" type="ORF">SAMN04488518_11116</name>
</gene>
<keyword evidence="1" id="KW-1133">Transmembrane helix</keyword>
<feature type="transmembrane region" description="Helical" evidence="1">
    <location>
        <begin position="112"/>
        <end position="134"/>
    </location>
</feature>
<dbReference type="EMBL" id="FOSK01000011">
    <property type="protein sequence ID" value="SFK89324.1"/>
    <property type="molecule type" value="Genomic_DNA"/>
</dbReference>
<keyword evidence="1" id="KW-0472">Membrane</keyword>
<reference evidence="2 3" key="1">
    <citation type="submission" date="2016-10" db="EMBL/GenBank/DDBJ databases">
        <authorList>
            <person name="Varghese N."/>
            <person name="Submissions S."/>
        </authorList>
    </citation>
    <scope>NUCLEOTIDE SEQUENCE [LARGE SCALE GENOMIC DNA]</scope>
    <source>
        <strain evidence="2 3">DSM 16392</strain>
    </source>
</reference>
<keyword evidence="3" id="KW-1185">Reference proteome</keyword>
<evidence type="ECO:0000256" key="1">
    <source>
        <dbReference type="SAM" id="Phobius"/>
    </source>
</evidence>
<feature type="transmembrane region" description="Helical" evidence="1">
    <location>
        <begin position="69"/>
        <end position="92"/>
    </location>
</feature>
<accession>A0A1I4D6F5</accession>
<evidence type="ECO:0000313" key="3">
    <source>
        <dbReference type="Proteomes" id="UP000199598"/>
    </source>
</evidence>
<feature type="transmembrane region" description="Helical" evidence="1">
    <location>
        <begin position="9"/>
        <end position="35"/>
    </location>
</feature>
<evidence type="ECO:0000313" key="2">
    <source>
        <dbReference type="EMBL" id="SFK89324.1"/>
    </source>
</evidence>
<protein>
    <submittedName>
        <fullName evidence="2">Uncharacterized protein</fullName>
    </submittedName>
</protein>
<name>A0A1I4D6F5_9HYPH</name>
<feature type="transmembrane region" description="Helical" evidence="1">
    <location>
        <begin position="41"/>
        <end position="57"/>
    </location>
</feature>
<dbReference type="InterPro" id="IPR047730">
    <property type="entry name" value="ABZJ_00895-like"/>
</dbReference>
<proteinExistence type="predicted"/>
<comment type="caution">
    <text evidence="2">The sequence shown here is derived from an EMBL/GenBank/DDBJ whole genome shotgun (WGS) entry which is preliminary data.</text>
</comment>